<dbReference type="PROSITE" id="PS51007">
    <property type="entry name" value="CYTC"/>
    <property type="match status" value="2"/>
</dbReference>
<dbReference type="InterPro" id="IPR024167">
    <property type="entry name" value="Cytochrome_c4-like"/>
</dbReference>
<dbReference type="GO" id="GO:0020037">
    <property type="term" value="F:heme binding"/>
    <property type="evidence" value="ECO:0007669"/>
    <property type="project" value="InterPro"/>
</dbReference>
<dbReference type="InterPro" id="IPR050597">
    <property type="entry name" value="Cytochrome_c_Oxidase_Subunit"/>
</dbReference>
<dbReference type="PANTHER" id="PTHR33751:SF9">
    <property type="entry name" value="CYTOCHROME C4"/>
    <property type="match status" value="1"/>
</dbReference>
<dbReference type="Gene3D" id="1.10.760.10">
    <property type="entry name" value="Cytochrome c-like domain"/>
    <property type="match status" value="2"/>
</dbReference>
<feature type="domain" description="Cytochrome c" evidence="10">
    <location>
        <begin position="58"/>
        <end position="136"/>
    </location>
</feature>
<keyword evidence="4 9" id="KW-0479">Metal-binding</keyword>
<feature type="binding site" description="axial binding residue" evidence="9">
    <location>
        <position position="113"/>
    </location>
    <ligand>
        <name>heme c</name>
        <dbReference type="ChEBI" id="CHEBI:61717"/>
        <label>1</label>
    </ligand>
    <ligandPart>
        <name>Fe</name>
        <dbReference type="ChEBI" id="CHEBI:18248"/>
    </ligandPart>
</feature>
<comment type="subcellular location">
    <subcellularLocation>
        <location evidence="1">Periplasm</location>
    </subcellularLocation>
</comment>
<feature type="binding site" description="covalent" evidence="8">
    <location>
        <position position="71"/>
    </location>
    <ligand>
        <name>heme c</name>
        <dbReference type="ChEBI" id="CHEBI:61717"/>
        <label>1</label>
    </ligand>
</feature>
<proteinExistence type="predicted"/>
<feature type="domain" description="Cytochrome c" evidence="10">
    <location>
        <begin position="144"/>
        <end position="227"/>
    </location>
</feature>
<dbReference type="GO" id="GO:0005506">
    <property type="term" value="F:iron ion binding"/>
    <property type="evidence" value="ECO:0007669"/>
    <property type="project" value="InterPro"/>
</dbReference>
<evidence type="ECO:0000313" key="12">
    <source>
        <dbReference type="Proteomes" id="UP000545507"/>
    </source>
</evidence>
<comment type="caution">
    <text evidence="11">The sequence shown here is derived from an EMBL/GenBank/DDBJ whole genome shotgun (WGS) entry which is preliminary data.</text>
</comment>
<feature type="binding site" description="covalent" evidence="8">
    <location>
        <position position="74"/>
    </location>
    <ligand>
        <name>heme c</name>
        <dbReference type="ChEBI" id="CHEBI:61717"/>
        <label>1</label>
    </ligand>
</feature>
<evidence type="ECO:0000256" key="6">
    <source>
        <dbReference type="ARBA" id="ARBA00022982"/>
    </source>
</evidence>
<protein>
    <submittedName>
        <fullName evidence="11">C-type cytochrome</fullName>
    </submittedName>
</protein>
<evidence type="ECO:0000256" key="9">
    <source>
        <dbReference type="PIRSR" id="PIRSR000005-2"/>
    </source>
</evidence>
<keyword evidence="12" id="KW-1185">Reference proteome</keyword>
<keyword evidence="6" id="KW-0249">Electron transport</keyword>
<reference evidence="11 12" key="1">
    <citation type="submission" date="2019-09" db="EMBL/GenBank/DDBJ databases">
        <title>Hydrogenophaga aromatica sp. nov., isolated from a para-xylene-degrading enrichment culture.</title>
        <authorList>
            <person name="Tancsics A."/>
            <person name="Banerjee S."/>
        </authorList>
    </citation>
    <scope>NUCLEOTIDE SEQUENCE [LARGE SCALE GENOMIC DNA]</scope>
    <source>
        <strain evidence="11 12">D2P1</strain>
    </source>
</reference>
<keyword evidence="2" id="KW-0813">Transport</keyword>
<comment type="PTM">
    <text evidence="8">Binds 2 heme c groups covalently per subunit.</text>
</comment>
<dbReference type="PIRSF" id="PIRSF000005">
    <property type="entry name" value="Cytochrome_c4"/>
    <property type="match status" value="1"/>
</dbReference>
<evidence type="ECO:0000256" key="8">
    <source>
        <dbReference type="PIRSR" id="PIRSR000005-1"/>
    </source>
</evidence>
<evidence type="ECO:0000256" key="4">
    <source>
        <dbReference type="ARBA" id="ARBA00022723"/>
    </source>
</evidence>
<evidence type="ECO:0000256" key="3">
    <source>
        <dbReference type="ARBA" id="ARBA00022617"/>
    </source>
</evidence>
<evidence type="ECO:0000256" key="1">
    <source>
        <dbReference type="ARBA" id="ARBA00004418"/>
    </source>
</evidence>
<dbReference type="Proteomes" id="UP000545507">
    <property type="component" value="Unassembled WGS sequence"/>
</dbReference>
<keyword evidence="5" id="KW-0574">Periplasm</keyword>
<evidence type="ECO:0000256" key="5">
    <source>
        <dbReference type="ARBA" id="ARBA00022764"/>
    </source>
</evidence>
<dbReference type="EMBL" id="VYGV01000007">
    <property type="protein sequence ID" value="NWF45590.1"/>
    <property type="molecule type" value="Genomic_DNA"/>
</dbReference>
<feature type="binding site" description="axial binding residue" evidence="9">
    <location>
        <position position="75"/>
    </location>
    <ligand>
        <name>heme c</name>
        <dbReference type="ChEBI" id="CHEBI:61717"/>
        <label>1</label>
    </ligand>
    <ligandPart>
        <name>Fe</name>
        <dbReference type="ChEBI" id="CHEBI:18248"/>
    </ligandPart>
</feature>
<dbReference type="GO" id="GO:0009055">
    <property type="term" value="F:electron transfer activity"/>
    <property type="evidence" value="ECO:0007669"/>
    <property type="project" value="InterPro"/>
</dbReference>
<dbReference type="Pfam" id="PF00034">
    <property type="entry name" value="Cytochrom_C"/>
    <property type="match status" value="1"/>
</dbReference>
<gene>
    <name evidence="11" type="ORF">F3K02_10070</name>
</gene>
<dbReference type="PANTHER" id="PTHR33751">
    <property type="entry name" value="CBB3-TYPE CYTOCHROME C OXIDASE SUBUNIT FIXP"/>
    <property type="match status" value="1"/>
</dbReference>
<organism evidence="11 12">
    <name type="scientific">Hydrogenophaga aromaticivorans</name>
    <dbReference type="NCBI Taxonomy" id="2610898"/>
    <lineage>
        <taxon>Bacteria</taxon>
        <taxon>Pseudomonadati</taxon>
        <taxon>Pseudomonadota</taxon>
        <taxon>Betaproteobacteria</taxon>
        <taxon>Burkholderiales</taxon>
        <taxon>Comamonadaceae</taxon>
        <taxon>Hydrogenophaga</taxon>
    </lineage>
</organism>
<evidence type="ECO:0000259" key="10">
    <source>
        <dbReference type="PROSITE" id="PS51007"/>
    </source>
</evidence>
<evidence type="ECO:0000256" key="7">
    <source>
        <dbReference type="ARBA" id="ARBA00023004"/>
    </source>
</evidence>
<dbReference type="AlphaFoldDB" id="A0A7Y8GVG2"/>
<dbReference type="SUPFAM" id="SSF46626">
    <property type="entry name" value="Cytochrome c"/>
    <property type="match status" value="2"/>
</dbReference>
<dbReference type="Pfam" id="PF13442">
    <property type="entry name" value="Cytochrome_CBB3"/>
    <property type="match status" value="1"/>
</dbReference>
<feature type="binding site" description="covalent" evidence="8">
    <location>
        <position position="158"/>
    </location>
    <ligand>
        <name>heme c</name>
        <dbReference type="ChEBI" id="CHEBI:61717"/>
        <label>2</label>
    </ligand>
</feature>
<keyword evidence="3 8" id="KW-0349">Heme</keyword>
<name>A0A7Y8GVG2_9BURK</name>
<keyword evidence="7 9" id="KW-0408">Iron</keyword>
<dbReference type="InterPro" id="IPR036909">
    <property type="entry name" value="Cyt_c-like_dom_sf"/>
</dbReference>
<sequence length="227" mass="24002">MTANRMSKFEARLVQQWRQALPSRGTGELAMISGRARRAVTAAALSGCLLVAHGTAAGDPAAGERLAAARCVSCHSSTETIHATLPLLEGQPKAAFIAQWRAFRERKRTAPVMVSLAEELSEQDVNDLAEYYAALLPPRAPESAGSDAGRALADRLRCADCHGPALQGTNAGAARLAGQKARYTVWSLQLMRGGTRSHGTAAKPDPLLANLSNAEIESLAAHLASLR</sequence>
<accession>A0A7Y8GVG2</accession>
<dbReference type="GO" id="GO:0042597">
    <property type="term" value="C:periplasmic space"/>
    <property type="evidence" value="ECO:0007669"/>
    <property type="project" value="UniProtKB-SubCell"/>
</dbReference>
<dbReference type="InterPro" id="IPR009056">
    <property type="entry name" value="Cyt_c-like_dom"/>
</dbReference>
<evidence type="ECO:0000256" key="2">
    <source>
        <dbReference type="ARBA" id="ARBA00022448"/>
    </source>
</evidence>
<feature type="binding site" description="axial binding residue" evidence="9">
    <location>
        <position position="162"/>
    </location>
    <ligand>
        <name>heme c</name>
        <dbReference type="ChEBI" id="CHEBI:61717"/>
        <label>2</label>
    </ligand>
    <ligandPart>
        <name>Fe</name>
        <dbReference type="ChEBI" id="CHEBI:18248"/>
    </ligandPart>
</feature>
<evidence type="ECO:0000313" key="11">
    <source>
        <dbReference type="EMBL" id="NWF45590.1"/>
    </source>
</evidence>
<feature type="binding site" description="covalent" evidence="8">
    <location>
        <position position="161"/>
    </location>
    <ligand>
        <name>heme c</name>
        <dbReference type="ChEBI" id="CHEBI:61717"/>
        <label>2</label>
    </ligand>
</feature>